<dbReference type="Proteomes" id="UP001320209">
    <property type="component" value="Chromosome"/>
</dbReference>
<feature type="compositionally biased region" description="Polar residues" evidence="1">
    <location>
        <begin position="41"/>
        <end position="69"/>
    </location>
</feature>
<keyword evidence="3" id="KW-1185">Reference proteome</keyword>
<feature type="compositionally biased region" description="Basic and acidic residues" evidence="1">
    <location>
        <begin position="123"/>
        <end position="153"/>
    </location>
</feature>
<dbReference type="EMBL" id="AP025225">
    <property type="protein sequence ID" value="BDB96199.1"/>
    <property type="molecule type" value="Genomic_DNA"/>
</dbReference>
<sequence length="352" mass="39310">MKNDEPSFSNSLAGGAEKAQNHSIEYKKPDSQKEIAAKSLLKSSENKQGSKLSNSIKPEANTVNNNTQHALIMSDSMVAATKNDENKNNKDEKKEESAHISTKQPESKLVNRPSVSSSGKSSPENEKNPDVEQARKKDLEERIKNKGGEENKKSVKNFGPPMKKPENKRDFKQENDAGKKNHEEKKYAKNHALEAGRAHAILAQSAPEPIAITNIVKSSTLTKTNENRDSNKAQGAENNVAQQRTTKTVSFSKPKTLNYKTSSTQTTTQAEMAKKITSKAERSKLTAIKPTQQKQTSPAESEKVAHERKLNINYRHDGTSERDHRVRSKSVRKTMRHSDKNSKRKKPTIYPN</sequence>
<feature type="compositionally biased region" description="Basic and acidic residues" evidence="1">
    <location>
        <begin position="82"/>
        <end position="98"/>
    </location>
</feature>
<proteinExistence type="predicted"/>
<feature type="compositionally biased region" description="Basic and acidic residues" evidence="1">
    <location>
        <begin position="163"/>
        <end position="192"/>
    </location>
</feature>
<feature type="compositionally biased region" description="Polar residues" evidence="1">
    <location>
        <begin position="289"/>
        <end position="299"/>
    </location>
</feature>
<feature type="region of interest" description="Disordered" evidence="1">
    <location>
        <begin position="218"/>
        <end position="352"/>
    </location>
</feature>
<feature type="region of interest" description="Disordered" evidence="1">
    <location>
        <begin position="1"/>
        <end position="192"/>
    </location>
</feature>
<gene>
    <name evidence="2" type="ORF">HYD_3320</name>
</gene>
<feature type="compositionally biased region" description="Polar residues" evidence="1">
    <location>
        <begin position="232"/>
        <end position="270"/>
    </location>
</feature>
<protein>
    <submittedName>
        <fullName evidence="2">Uncharacterized protein</fullName>
    </submittedName>
</protein>
<feature type="compositionally biased region" description="Polar residues" evidence="1">
    <location>
        <begin position="1"/>
        <end position="12"/>
    </location>
</feature>
<evidence type="ECO:0000256" key="1">
    <source>
        <dbReference type="SAM" id="MobiDB-lite"/>
    </source>
</evidence>
<organism evidence="2 3">
    <name type="scientific">Candidatus Hydrogenosomobacter endosymbioticus</name>
    <dbReference type="NCBI Taxonomy" id="2558174"/>
    <lineage>
        <taxon>Bacteria</taxon>
        <taxon>Pseudomonadati</taxon>
        <taxon>Pseudomonadota</taxon>
        <taxon>Alphaproteobacteria</taxon>
        <taxon>Holosporales</taxon>
        <taxon>Holosporaceae</taxon>
        <taxon>Candidatus Hydrogenosomobacter</taxon>
    </lineage>
</organism>
<feature type="compositionally biased region" description="Basic and acidic residues" evidence="1">
    <location>
        <begin position="300"/>
        <end position="324"/>
    </location>
</feature>
<evidence type="ECO:0000313" key="2">
    <source>
        <dbReference type="EMBL" id="BDB96199.1"/>
    </source>
</evidence>
<reference evidence="2" key="1">
    <citation type="submission" date="2021-10" db="EMBL/GenBank/DDBJ databases">
        <title>Genome Sequence of The Candidatus Hydrogeosomobacter endosymbioticus, an Intracellular Bacterial Symbiont of the Anaerobic Ciliate GW7.</title>
        <authorList>
            <person name="Shiohama Y."/>
            <person name="Shinzato N."/>
        </authorList>
    </citation>
    <scope>NUCLEOTIDE SEQUENCE [LARGE SCALE GENOMIC DNA]</scope>
    <source>
        <strain evidence="2">200920</strain>
    </source>
</reference>
<feature type="compositionally biased region" description="Basic residues" evidence="1">
    <location>
        <begin position="325"/>
        <end position="335"/>
    </location>
</feature>
<name>A0ABM7V8R8_9PROT</name>
<feature type="compositionally biased region" description="Basic and acidic residues" evidence="1">
    <location>
        <begin position="24"/>
        <end position="36"/>
    </location>
</feature>
<evidence type="ECO:0000313" key="3">
    <source>
        <dbReference type="Proteomes" id="UP001320209"/>
    </source>
</evidence>
<feature type="compositionally biased region" description="Basic and acidic residues" evidence="1">
    <location>
        <begin position="272"/>
        <end position="284"/>
    </location>
</feature>
<accession>A0ABM7V8R8</accession>
<feature type="compositionally biased region" description="Basic residues" evidence="1">
    <location>
        <begin position="342"/>
        <end position="352"/>
    </location>
</feature>